<dbReference type="Proteomes" id="UP000221165">
    <property type="component" value="Unassembled WGS sequence"/>
</dbReference>
<keyword evidence="4" id="KW-1185">Reference proteome</keyword>
<comment type="caution">
    <text evidence="3">The sequence shown here is derived from an EMBL/GenBank/DDBJ whole genome shotgun (WGS) entry which is preliminary data.</text>
</comment>
<dbReference type="InterPro" id="IPR028352">
    <property type="entry name" value="Surface_antig_SAG1"/>
</dbReference>
<feature type="domain" description="SRS" evidence="2">
    <location>
        <begin position="227"/>
        <end position="356"/>
    </location>
</feature>
<organism evidence="3 4">
    <name type="scientific">Cystoisospora suis</name>
    <dbReference type="NCBI Taxonomy" id="483139"/>
    <lineage>
        <taxon>Eukaryota</taxon>
        <taxon>Sar</taxon>
        <taxon>Alveolata</taxon>
        <taxon>Apicomplexa</taxon>
        <taxon>Conoidasida</taxon>
        <taxon>Coccidia</taxon>
        <taxon>Eucoccidiorida</taxon>
        <taxon>Eimeriorina</taxon>
        <taxon>Sarcocystidae</taxon>
        <taxon>Cystoisospora</taxon>
    </lineage>
</organism>
<dbReference type="InterPro" id="IPR007226">
    <property type="entry name" value="SRS_dom"/>
</dbReference>
<feature type="region of interest" description="Disordered" evidence="1">
    <location>
        <begin position="136"/>
        <end position="168"/>
    </location>
</feature>
<name>A0A2C6KFU5_9APIC</name>
<dbReference type="Gene3D" id="2.60.40.1320">
    <property type="entry name" value="SRS domain"/>
    <property type="match status" value="2"/>
</dbReference>
<dbReference type="OrthoDB" id="335545at2759"/>
<dbReference type="GO" id="GO:0016020">
    <property type="term" value="C:membrane"/>
    <property type="evidence" value="ECO:0007669"/>
    <property type="project" value="InterPro"/>
</dbReference>
<proteinExistence type="predicted"/>
<evidence type="ECO:0000256" key="1">
    <source>
        <dbReference type="SAM" id="MobiDB-lite"/>
    </source>
</evidence>
<dbReference type="EMBL" id="MIGC01008536">
    <property type="protein sequence ID" value="PHJ15345.1"/>
    <property type="molecule type" value="Genomic_DNA"/>
</dbReference>
<dbReference type="SUPFAM" id="SSF74877">
    <property type="entry name" value="Major surface antigen p30, SAG1"/>
    <property type="match status" value="2"/>
</dbReference>
<dbReference type="AlphaFoldDB" id="A0A2C6KFU5"/>
<dbReference type="VEuPathDB" id="ToxoDB:CSUI_010847"/>
<dbReference type="GeneID" id="94434159"/>
<reference evidence="3 4" key="1">
    <citation type="journal article" date="2017" name="Int. J. Parasitol.">
        <title>The genome of the protozoan parasite Cystoisospora suis and a reverse vaccinology approach to identify vaccine candidates.</title>
        <authorList>
            <person name="Palmieri N."/>
            <person name="Shrestha A."/>
            <person name="Ruttkowski B."/>
            <person name="Beck T."/>
            <person name="Vogl C."/>
            <person name="Tomley F."/>
            <person name="Blake D.P."/>
            <person name="Joachim A."/>
        </authorList>
    </citation>
    <scope>NUCLEOTIDE SEQUENCE [LARGE SCALE GENOMIC DNA]</scope>
    <source>
        <strain evidence="3 4">Wien I</strain>
    </source>
</reference>
<protein>
    <submittedName>
        <fullName evidence="3">Srs domain-containing protein</fullName>
    </submittedName>
</protein>
<dbReference type="InterPro" id="IPR036755">
    <property type="entry name" value="SRS_dom_sf"/>
</dbReference>
<dbReference type="RefSeq" id="XP_067917079.1">
    <property type="nucleotide sequence ID" value="XM_068070948.1"/>
</dbReference>
<dbReference type="Pfam" id="PF04092">
    <property type="entry name" value="SAG"/>
    <property type="match status" value="2"/>
</dbReference>
<evidence type="ECO:0000259" key="2">
    <source>
        <dbReference type="Pfam" id="PF04092"/>
    </source>
</evidence>
<sequence>MGLLPSSLQGGSLEMARKVNRNILFLSCIGILLLISPSTYAVRQKGKNGLETSLSAEPADSGTADQSFECTDTPADHSLPVNETTAVKKFTAILSQEKQKVSLTCGKALTVIPTNLAGGMVCPAGLEDLTTCKESSSDALEKKSPPEAAATAPESLSVLMGGPSTSPVKWQETDVQGGTEGKSYTLSLPPVPLPLLDSAFQAGCEKEKTKCVLTVTVEARKSVASGQTASCAYGAKSNPTDKRPTVVITPEKNTMTLVCGTTSSTTIPANISESYCTGASSDCTTKEQYTSVIPGFQAGWWVDGKDGSWTLTIPKDQVPTSPKTIHVGCQYKVTAPQVPGSTKTASTGPTACMVDVVFGGSEGSSATRPTVATALTLTLAVTLGFSFAKLS</sequence>
<evidence type="ECO:0000313" key="3">
    <source>
        <dbReference type="EMBL" id="PHJ15345.1"/>
    </source>
</evidence>
<dbReference type="PRINTS" id="PR01801">
    <property type="entry name" value="SURFCEANTIGN"/>
</dbReference>
<gene>
    <name evidence="3" type="ORF">CSUI_010847</name>
</gene>
<feature type="domain" description="SRS" evidence="2">
    <location>
        <begin position="84"/>
        <end position="217"/>
    </location>
</feature>
<evidence type="ECO:0000313" key="4">
    <source>
        <dbReference type="Proteomes" id="UP000221165"/>
    </source>
</evidence>
<accession>A0A2C6KFU5</accession>
<feature type="compositionally biased region" description="Basic and acidic residues" evidence="1">
    <location>
        <begin position="136"/>
        <end position="145"/>
    </location>
</feature>
<feature type="compositionally biased region" description="Low complexity" evidence="1">
    <location>
        <begin position="146"/>
        <end position="155"/>
    </location>
</feature>